<comment type="caution">
    <text evidence="8">The sequence shown here is derived from an EMBL/GenBank/DDBJ whole genome shotgun (WGS) entry which is preliminary data.</text>
</comment>
<dbReference type="CDD" id="cd10336">
    <property type="entry name" value="SLC6sbd_Tyt1-Like"/>
    <property type="match status" value="1"/>
</dbReference>
<dbReference type="InterPro" id="IPR037272">
    <property type="entry name" value="SNS_sf"/>
</dbReference>
<comment type="subcellular location">
    <subcellularLocation>
        <location evidence="1">Membrane</location>
        <topology evidence="1">Multi-pass membrane protein</topology>
    </subcellularLocation>
</comment>
<dbReference type="Proteomes" id="UP000886752">
    <property type="component" value="Unassembled WGS sequence"/>
</dbReference>
<protein>
    <recommendedName>
        <fullName evidence="6">Transporter</fullName>
    </recommendedName>
</protein>
<dbReference type="InterPro" id="IPR000175">
    <property type="entry name" value="Na/ntran_symport"/>
</dbReference>
<sequence>MAQGQREKEQRENLGTRLGFILVAAGCAIGLGNVWRFPYIAGAYGGAWFVLLFVLCMLAVMPIMVAEFAIGRASRRNLGRAFRVLEPAGTHWHNLGWISLVGCYLLLMFYTVITGWLLLYCWHMVTGTFQGMSPEGVQAFFAATLASPWDMVLGMTLAVAVGFTVCWLGLQAGVERIVKILMAGLFLILTALVLKCLTLPGAGEGVRFFLMPDFDKVQKTGFLPILSAALTQAFFALSVGIGSMAVFGSYLNRERSLFGEALIITGLDFLVAFLAGLVIFPACFTYNVEPGSGPGLVFVALPNIFASMSGGQFWGALFFVFLSFAALTTVIGVFENLVSFCMDIFGASRRTATVLNGLCLWLLSLPCALGFNVLSSFQPFGEGSSVLDLEDFVLSNNLLPFGSIMLVLFCSLRCGWGWEGFSEEANAGAGIKMHAALRIYLRWVLPCIILFLFVVGYVDKFSR</sequence>
<feature type="transmembrane region" description="Helical" evidence="7">
    <location>
        <begin position="47"/>
        <end position="71"/>
    </location>
</feature>
<feature type="transmembrane region" description="Helical" evidence="7">
    <location>
        <begin position="398"/>
        <end position="418"/>
    </location>
</feature>
<reference evidence="8" key="1">
    <citation type="journal article" date="2021" name="PeerJ">
        <title>Extensive microbial diversity within the chicken gut microbiome revealed by metagenomics and culture.</title>
        <authorList>
            <person name="Gilroy R."/>
            <person name="Ravi A."/>
            <person name="Getino M."/>
            <person name="Pursley I."/>
            <person name="Horton D.L."/>
            <person name="Alikhan N.F."/>
            <person name="Baker D."/>
            <person name="Gharbi K."/>
            <person name="Hall N."/>
            <person name="Watson M."/>
            <person name="Adriaenssens E.M."/>
            <person name="Foster-Nyarko E."/>
            <person name="Jarju S."/>
            <person name="Secka A."/>
            <person name="Antonio M."/>
            <person name="Oren A."/>
            <person name="Chaudhuri R.R."/>
            <person name="La Ragione R."/>
            <person name="Hildebrand F."/>
            <person name="Pallen M.J."/>
        </authorList>
    </citation>
    <scope>NUCLEOTIDE SEQUENCE</scope>
    <source>
        <strain evidence="8">ChiHecec2B26-446</strain>
    </source>
</reference>
<dbReference type="PRINTS" id="PR00176">
    <property type="entry name" value="NANEUSMPORT"/>
</dbReference>
<evidence type="ECO:0000313" key="9">
    <source>
        <dbReference type="Proteomes" id="UP000886752"/>
    </source>
</evidence>
<feature type="transmembrane region" description="Helical" evidence="7">
    <location>
        <begin position="313"/>
        <end position="334"/>
    </location>
</feature>
<feature type="transmembrane region" description="Helical" evidence="7">
    <location>
        <begin position="354"/>
        <end position="378"/>
    </location>
</feature>
<dbReference type="AlphaFoldDB" id="A0A9D1PWC8"/>
<feature type="transmembrane region" description="Helical" evidence="7">
    <location>
        <begin position="222"/>
        <end position="250"/>
    </location>
</feature>
<keyword evidence="5 7" id="KW-0472">Membrane</keyword>
<evidence type="ECO:0000313" key="8">
    <source>
        <dbReference type="EMBL" id="HIW00451.1"/>
    </source>
</evidence>
<comment type="similarity">
    <text evidence="6">Belongs to the sodium:neurotransmitter symporter (SNF) (TC 2.A.22) family.</text>
</comment>
<keyword evidence="4 7" id="KW-1133">Transmembrane helix</keyword>
<dbReference type="NCBIfam" id="NF037979">
    <property type="entry name" value="Na_transp"/>
    <property type="match status" value="1"/>
</dbReference>
<evidence type="ECO:0000256" key="5">
    <source>
        <dbReference type="ARBA" id="ARBA00023136"/>
    </source>
</evidence>
<feature type="transmembrane region" description="Helical" evidence="7">
    <location>
        <begin position="14"/>
        <end position="35"/>
    </location>
</feature>
<evidence type="ECO:0000256" key="4">
    <source>
        <dbReference type="ARBA" id="ARBA00022989"/>
    </source>
</evidence>
<feature type="transmembrane region" description="Helical" evidence="7">
    <location>
        <begin position="439"/>
        <end position="458"/>
    </location>
</feature>
<keyword evidence="3 6" id="KW-0812">Transmembrane</keyword>
<keyword evidence="2 6" id="KW-0813">Transport</keyword>
<dbReference type="GO" id="GO:0015293">
    <property type="term" value="F:symporter activity"/>
    <property type="evidence" value="ECO:0007669"/>
    <property type="project" value="UniProtKB-KW"/>
</dbReference>
<evidence type="ECO:0000256" key="6">
    <source>
        <dbReference type="RuleBase" id="RU003732"/>
    </source>
</evidence>
<organism evidence="8 9">
    <name type="scientific">Candidatus Desulfovibrio intestinipullorum</name>
    <dbReference type="NCBI Taxonomy" id="2838536"/>
    <lineage>
        <taxon>Bacteria</taxon>
        <taxon>Pseudomonadati</taxon>
        <taxon>Thermodesulfobacteriota</taxon>
        <taxon>Desulfovibrionia</taxon>
        <taxon>Desulfovibrionales</taxon>
        <taxon>Desulfovibrionaceae</taxon>
        <taxon>Desulfovibrio</taxon>
    </lineage>
</organism>
<dbReference type="PANTHER" id="PTHR42948">
    <property type="entry name" value="TRANSPORTER"/>
    <property type="match status" value="1"/>
</dbReference>
<feature type="transmembrane region" description="Helical" evidence="7">
    <location>
        <begin position="180"/>
        <end position="202"/>
    </location>
</feature>
<feature type="transmembrane region" description="Helical" evidence="7">
    <location>
        <begin position="92"/>
        <end position="119"/>
    </location>
</feature>
<reference evidence="8" key="2">
    <citation type="submission" date="2021-04" db="EMBL/GenBank/DDBJ databases">
        <authorList>
            <person name="Gilroy R."/>
        </authorList>
    </citation>
    <scope>NUCLEOTIDE SEQUENCE</scope>
    <source>
        <strain evidence="8">ChiHecec2B26-446</strain>
    </source>
</reference>
<keyword evidence="6" id="KW-0769">Symport</keyword>
<name>A0A9D1PWC8_9BACT</name>
<evidence type="ECO:0000256" key="2">
    <source>
        <dbReference type="ARBA" id="ARBA00022448"/>
    </source>
</evidence>
<accession>A0A9D1PWC8</accession>
<evidence type="ECO:0000256" key="3">
    <source>
        <dbReference type="ARBA" id="ARBA00022692"/>
    </source>
</evidence>
<dbReference type="GO" id="GO:0016020">
    <property type="term" value="C:membrane"/>
    <property type="evidence" value="ECO:0007669"/>
    <property type="project" value="UniProtKB-SubCell"/>
</dbReference>
<dbReference type="PROSITE" id="PS00610">
    <property type="entry name" value="NA_NEUROTRAN_SYMP_1"/>
    <property type="match status" value="1"/>
</dbReference>
<proteinExistence type="inferred from homology"/>
<dbReference type="InterPro" id="IPR047218">
    <property type="entry name" value="YocR/YhdH-like"/>
</dbReference>
<dbReference type="EMBL" id="DXHV01000049">
    <property type="protein sequence ID" value="HIW00451.1"/>
    <property type="molecule type" value="Genomic_DNA"/>
</dbReference>
<dbReference type="SUPFAM" id="SSF161070">
    <property type="entry name" value="SNF-like"/>
    <property type="match status" value="1"/>
</dbReference>
<evidence type="ECO:0000256" key="1">
    <source>
        <dbReference type="ARBA" id="ARBA00004141"/>
    </source>
</evidence>
<feature type="transmembrane region" description="Helical" evidence="7">
    <location>
        <begin position="262"/>
        <end position="288"/>
    </location>
</feature>
<dbReference type="Pfam" id="PF00209">
    <property type="entry name" value="SNF"/>
    <property type="match status" value="2"/>
</dbReference>
<dbReference type="PANTHER" id="PTHR42948:SF1">
    <property type="entry name" value="TRANSPORTER"/>
    <property type="match status" value="1"/>
</dbReference>
<dbReference type="PROSITE" id="PS50267">
    <property type="entry name" value="NA_NEUROTRAN_SYMP_3"/>
    <property type="match status" value="1"/>
</dbReference>
<gene>
    <name evidence="8" type="ORF">H9894_04605</name>
</gene>
<feature type="transmembrane region" description="Helical" evidence="7">
    <location>
        <begin position="139"/>
        <end position="168"/>
    </location>
</feature>
<evidence type="ECO:0000256" key="7">
    <source>
        <dbReference type="SAM" id="Phobius"/>
    </source>
</evidence>